<dbReference type="Proteomes" id="UP000681131">
    <property type="component" value="Chromosome"/>
</dbReference>
<gene>
    <name evidence="3" type="ORF">CDH04_00065</name>
    <name evidence="4" type="ORF">FZC43_00065</name>
</gene>
<keyword evidence="1" id="KW-0175">Coiled coil</keyword>
<dbReference type="RefSeq" id="WP_112869087.1">
    <property type="nucleotide sequence ID" value="NZ_CP021781.1"/>
</dbReference>
<evidence type="ECO:0000256" key="1">
    <source>
        <dbReference type="SAM" id="Coils"/>
    </source>
</evidence>
<dbReference type="OrthoDB" id="5605636at2"/>
<reference evidence="3 5" key="1">
    <citation type="submission" date="2017-06" db="EMBL/GenBank/DDBJ databases">
        <title>Complete genome of Francisella adeliensis.</title>
        <authorList>
            <person name="Vallesi A."/>
            <person name="Sjodin A."/>
        </authorList>
    </citation>
    <scope>NUCLEOTIDE SEQUENCE [LARGE SCALE GENOMIC DNA]</scope>
    <source>
        <strain evidence="3 5">FDC440</strain>
    </source>
</reference>
<dbReference type="AlphaFoldDB" id="A0A2Z4XW50"/>
<proteinExistence type="predicted"/>
<accession>A0A2Z4XW50</accession>
<feature type="chain" id="PRO_5016424965" evidence="2">
    <location>
        <begin position="22"/>
        <end position="475"/>
    </location>
</feature>
<evidence type="ECO:0000313" key="6">
    <source>
        <dbReference type="Proteomes" id="UP000681131"/>
    </source>
</evidence>
<evidence type="ECO:0000313" key="3">
    <source>
        <dbReference type="EMBL" id="AXA32910.1"/>
    </source>
</evidence>
<evidence type="ECO:0000313" key="4">
    <source>
        <dbReference type="EMBL" id="QIW11136.1"/>
    </source>
</evidence>
<protein>
    <submittedName>
        <fullName evidence="3">Uncharacterized protein</fullName>
    </submittedName>
</protein>
<evidence type="ECO:0000256" key="2">
    <source>
        <dbReference type="SAM" id="SignalP"/>
    </source>
</evidence>
<name>A0A2Z4XW50_9GAMM</name>
<dbReference type="KEGG" id="fad:CDH04_00065"/>
<feature type="coiled-coil region" evidence="1">
    <location>
        <begin position="91"/>
        <end position="154"/>
    </location>
</feature>
<reference evidence="4 6" key="2">
    <citation type="submission" date="2019-08" db="EMBL/GenBank/DDBJ databases">
        <title>Complete genome sequences of Francisella adeliensis (FSC1325 and FSC1326).</title>
        <authorList>
            <person name="Ohrman C."/>
            <person name="Uneklint I."/>
            <person name="Vallesi A."/>
            <person name="Karlsson L."/>
            <person name="Sjodin A."/>
        </authorList>
    </citation>
    <scope>NUCLEOTIDE SEQUENCE [LARGE SCALE GENOMIC DNA]</scope>
    <source>
        <strain evidence="4 6">FSC1325</strain>
    </source>
</reference>
<keyword evidence="6" id="KW-1185">Reference proteome</keyword>
<dbReference type="EMBL" id="CP043424">
    <property type="protein sequence ID" value="QIW11136.1"/>
    <property type="molecule type" value="Genomic_DNA"/>
</dbReference>
<sequence length="475" mass="52042">MKKTQLTIALLGSLVATASFAGTTGAEVNTAITNYSKTSIENAKTSDDSIVYRSSTLVDNIMNDKNVQGHLVNSFIADKTAGLKTKAEKYKEFAIEKKERKKDKYAEKKQAARDAKGWSKVKAFKEEISAKVELEKQRGRVKAAEKSLNELDKYDNDGFYKTQLELANGIKNDTVKGSKEYNETLLKPSIAVLGDAWSAAKSFNYVGYTTNIHKFWDSRIAVWNGTADISKETGAFNELTNYATIEAVAKVNNTDVTQAIKEYSNANELAYTVTTLGNSENQIFNLVNGSTNLNTYCAINATKIASNEAVQKAVETIAKLQDKEEIADVFEDVFNVIGIDNEYVIANLKDSIGQMGATVIATIVGDTGSFRVDDKFNFIVDITDVIAEPVADAIANNSIYKEVNESKDLIVGNQVCDYNAVSTSKTKVAQAMMTAVNYYSNTIAKESGNPVDEATKQKVLLALEGTIYQNINNIK</sequence>
<organism evidence="3 5">
    <name type="scientific">Francisella adeliensis</name>
    <dbReference type="NCBI Taxonomy" id="2007306"/>
    <lineage>
        <taxon>Bacteria</taxon>
        <taxon>Pseudomonadati</taxon>
        <taxon>Pseudomonadota</taxon>
        <taxon>Gammaproteobacteria</taxon>
        <taxon>Thiotrichales</taxon>
        <taxon>Francisellaceae</taxon>
        <taxon>Francisella</taxon>
    </lineage>
</organism>
<keyword evidence="2" id="KW-0732">Signal</keyword>
<feature type="signal peptide" evidence="2">
    <location>
        <begin position="1"/>
        <end position="21"/>
    </location>
</feature>
<evidence type="ECO:0000313" key="5">
    <source>
        <dbReference type="Proteomes" id="UP000251120"/>
    </source>
</evidence>
<dbReference type="Proteomes" id="UP000251120">
    <property type="component" value="Chromosome"/>
</dbReference>
<dbReference type="EMBL" id="CP021781">
    <property type="protein sequence ID" value="AXA32910.1"/>
    <property type="molecule type" value="Genomic_DNA"/>
</dbReference>